<evidence type="ECO:0000256" key="3">
    <source>
        <dbReference type="ARBA" id="ARBA00022989"/>
    </source>
</evidence>
<sequence>MTCIPSLLQPASDSELTRTTIQQPMQDVPADAAVGPNRPPRKPRAFWMSFLAIGVATFLSALDQTAVGTALPTIATALNDTDGNYIWVGSAYAMASTAFIPLSGSLANAFGRKPIMLLCIAFFAVGSALAGASQCMSMMISARGIGGGGILALTQILLADLVPLSERGLFQGLIGVVWAFASSVGPPIGGALSSREKTTLWRWLFYLNLPLSGLAFVLVLRFLSVRRPEGSTRSKLTQVDWVGNLIVVLGTVLALIGMTWGGIRYPWNSVEVAAPLVLGVIMFGVFILYEFKVPQHPTVPRDVVGNRTSLSGLLTTAAHSVVSMSVIYYLPVLFQASFGASPLRSAVDYLPGSLVGAPCAFLAGSIVTMSKKYRPVNWAGWSITIVAFGLFSTIREDSAVWKWVLYQIIGAVGLGMLFSAPIFPILAPLPQNRAGSALALFSFARALFQTWGITISGTILQNMLQKKLPPAFTAQFPPGVEIAYTAIPLIKELEGPLQTDVERAFAESMAVIWQTMIGISGLGLLLSLLMKEVPMGTTVDENYALKEVAVEGAQKEYAA</sequence>
<dbReference type="InterPro" id="IPR011701">
    <property type="entry name" value="MFS"/>
</dbReference>
<protein>
    <submittedName>
        <fullName evidence="7">Iron permease</fullName>
    </submittedName>
</protein>
<keyword evidence="2 5" id="KW-0812">Transmembrane</keyword>
<evidence type="ECO:0000256" key="1">
    <source>
        <dbReference type="ARBA" id="ARBA00004141"/>
    </source>
</evidence>
<proteinExistence type="predicted"/>
<dbReference type="PROSITE" id="PS50850">
    <property type="entry name" value="MFS"/>
    <property type="match status" value="1"/>
</dbReference>
<evidence type="ECO:0000256" key="2">
    <source>
        <dbReference type="ARBA" id="ARBA00022692"/>
    </source>
</evidence>
<keyword evidence="3 5" id="KW-1133">Transmembrane helix</keyword>
<dbReference type="PANTHER" id="PTHR23501:SF102">
    <property type="entry name" value="DRUG TRANSPORTER, PUTATIVE (AFU_ORTHOLOGUE AFUA_3G08530)-RELATED"/>
    <property type="match status" value="1"/>
</dbReference>
<feature type="transmembrane region" description="Helical" evidence="5">
    <location>
        <begin position="241"/>
        <end position="260"/>
    </location>
</feature>
<feature type="transmembrane region" description="Helical" evidence="5">
    <location>
        <begin position="511"/>
        <end position="529"/>
    </location>
</feature>
<evidence type="ECO:0000313" key="7">
    <source>
        <dbReference type="EMBL" id="KAJ7713550.1"/>
    </source>
</evidence>
<feature type="transmembrane region" description="Helical" evidence="5">
    <location>
        <begin position="310"/>
        <end position="330"/>
    </location>
</feature>
<evidence type="ECO:0000313" key="8">
    <source>
        <dbReference type="Proteomes" id="UP001215598"/>
    </source>
</evidence>
<feature type="transmembrane region" description="Helical" evidence="5">
    <location>
        <begin position="169"/>
        <end position="188"/>
    </location>
</feature>
<comment type="subcellular location">
    <subcellularLocation>
        <location evidence="1">Membrane</location>
        <topology evidence="1">Multi-pass membrane protein</topology>
    </subcellularLocation>
</comment>
<evidence type="ECO:0000256" key="5">
    <source>
        <dbReference type="SAM" id="Phobius"/>
    </source>
</evidence>
<feature type="transmembrane region" description="Helical" evidence="5">
    <location>
        <begin position="45"/>
        <end position="62"/>
    </location>
</feature>
<dbReference type="AlphaFoldDB" id="A0AAD7MEF6"/>
<feature type="transmembrane region" description="Helical" evidence="5">
    <location>
        <begin position="438"/>
        <end position="460"/>
    </location>
</feature>
<feature type="transmembrane region" description="Helical" evidence="5">
    <location>
        <begin position="85"/>
        <end position="103"/>
    </location>
</feature>
<dbReference type="PANTHER" id="PTHR23501">
    <property type="entry name" value="MAJOR FACILITATOR SUPERFAMILY"/>
    <property type="match status" value="1"/>
</dbReference>
<dbReference type="PRINTS" id="PR01036">
    <property type="entry name" value="TCRTETB"/>
</dbReference>
<feature type="transmembrane region" description="Helical" evidence="5">
    <location>
        <begin position="200"/>
        <end position="220"/>
    </location>
</feature>
<dbReference type="GO" id="GO:0005886">
    <property type="term" value="C:plasma membrane"/>
    <property type="evidence" value="ECO:0007669"/>
    <property type="project" value="TreeGrafter"/>
</dbReference>
<evidence type="ECO:0000256" key="4">
    <source>
        <dbReference type="ARBA" id="ARBA00023136"/>
    </source>
</evidence>
<feature type="transmembrane region" description="Helical" evidence="5">
    <location>
        <begin position="406"/>
        <end position="426"/>
    </location>
</feature>
<dbReference type="SUPFAM" id="SSF103473">
    <property type="entry name" value="MFS general substrate transporter"/>
    <property type="match status" value="1"/>
</dbReference>
<feature type="transmembrane region" description="Helical" evidence="5">
    <location>
        <begin position="350"/>
        <end position="369"/>
    </location>
</feature>
<feature type="transmembrane region" description="Helical" evidence="5">
    <location>
        <begin position="115"/>
        <end position="134"/>
    </location>
</feature>
<dbReference type="Pfam" id="PF07690">
    <property type="entry name" value="MFS_1"/>
    <property type="match status" value="1"/>
</dbReference>
<feature type="transmembrane region" description="Helical" evidence="5">
    <location>
        <begin position="272"/>
        <end position="289"/>
    </location>
</feature>
<dbReference type="GO" id="GO:0022857">
    <property type="term" value="F:transmembrane transporter activity"/>
    <property type="evidence" value="ECO:0007669"/>
    <property type="project" value="InterPro"/>
</dbReference>
<evidence type="ECO:0000259" key="6">
    <source>
        <dbReference type="PROSITE" id="PS50850"/>
    </source>
</evidence>
<dbReference type="EMBL" id="JARKIB010000341">
    <property type="protein sequence ID" value="KAJ7713550.1"/>
    <property type="molecule type" value="Genomic_DNA"/>
</dbReference>
<feature type="transmembrane region" description="Helical" evidence="5">
    <location>
        <begin position="140"/>
        <end position="162"/>
    </location>
</feature>
<dbReference type="Gene3D" id="1.20.1250.20">
    <property type="entry name" value="MFS general substrate transporter like domains"/>
    <property type="match status" value="2"/>
</dbReference>
<feature type="domain" description="Major facilitator superfamily (MFS) profile" evidence="6">
    <location>
        <begin position="49"/>
        <end position="535"/>
    </location>
</feature>
<keyword evidence="8" id="KW-1185">Reference proteome</keyword>
<feature type="transmembrane region" description="Helical" evidence="5">
    <location>
        <begin position="376"/>
        <end position="394"/>
    </location>
</feature>
<gene>
    <name evidence="7" type="ORF">B0H16DRAFT_1620878</name>
</gene>
<comment type="caution">
    <text evidence="7">The sequence shown here is derived from an EMBL/GenBank/DDBJ whole genome shotgun (WGS) entry which is preliminary data.</text>
</comment>
<organism evidence="7 8">
    <name type="scientific">Mycena metata</name>
    <dbReference type="NCBI Taxonomy" id="1033252"/>
    <lineage>
        <taxon>Eukaryota</taxon>
        <taxon>Fungi</taxon>
        <taxon>Dikarya</taxon>
        <taxon>Basidiomycota</taxon>
        <taxon>Agaricomycotina</taxon>
        <taxon>Agaricomycetes</taxon>
        <taxon>Agaricomycetidae</taxon>
        <taxon>Agaricales</taxon>
        <taxon>Marasmiineae</taxon>
        <taxon>Mycenaceae</taxon>
        <taxon>Mycena</taxon>
    </lineage>
</organism>
<keyword evidence="4 5" id="KW-0472">Membrane</keyword>
<reference evidence="7" key="1">
    <citation type="submission" date="2023-03" db="EMBL/GenBank/DDBJ databases">
        <title>Massive genome expansion in bonnet fungi (Mycena s.s.) driven by repeated elements and novel gene families across ecological guilds.</title>
        <authorList>
            <consortium name="Lawrence Berkeley National Laboratory"/>
            <person name="Harder C.B."/>
            <person name="Miyauchi S."/>
            <person name="Viragh M."/>
            <person name="Kuo A."/>
            <person name="Thoen E."/>
            <person name="Andreopoulos B."/>
            <person name="Lu D."/>
            <person name="Skrede I."/>
            <person name="Drula E."/>
            <person name="Henrissat B."/>
            <person name="Morin E."/>
            <person name="Kohler A."/>
            <person name="Barry K."/>
            <person name="LaButti K."/>
            <person name="Morin E."/>
            <person name="Salamov A."/>
            <person name="Lipzen A."/>
            <person name="Mereny Z."/>
            <person name="Hegedus B."/>
            <person name="Baldrian P."/>
            <person name="Stursova M."/>
            <person name="Weitz H."/>
            <person name="Taylor A."/>
            <person name="Grigoriev I.V."/>
            <person name="Nagy L.G."/>
            <person name="Martin F."/>
            <person name="Kauserud H."/>
        </authorList>
    </citation>
    <scope>NUCLEOTIDE SEQUENCE</scope>
    <source>
        <strain evidence="7">CBHHK182m</strain>
    </source>
</reference>
<name>A0AAD7MEF6_9AGAR</name>
<dbReference type="InterPro" id="IPR020846">
    <property type="entry name" value="MFS_dom"/>
</dbReference>
<dbReference type="InterPro" id="IPR036259">
    <property type="entry name" value="MFS_trans_sf"/>
</dbReference>
<dbReference type="Proteomes" id="UP001215598">
    <property type="component" value="Unassembled WGS sequence"/>
</dbReference>
<accession>A0AAD7MEF6</accession>